<dbReference type="EMBL" id="QURH01000748">
    <property type="protein sequence ID" value="RFU38634.1"/>
    <property type="molecule type" value="Genomic_DNA"/>
</dbReference>
<dbReference type="GO" id="GO:0006208">
    <property type="term" value="P:pyrimidine nucleobase catabolic process"/>
    <property type="evidence" value="ECO:0007669"/>
    <property type="project" value="TreeGrafter"/>
</dbReference>
<dbReference type="InterPro" id="IPR050268">
    <property type="entry name" value="NADH-dep_flavin_reductase"/>
</dbReference>
<dbReference type="AlphaFoldDB" id="A0A372JFK9"/>
<dbReference type="SMART" id="SM00903">
    <property type="entry name" value="Flavin_Reduct"/>
    <property type="match status" value="1"/>
</dbReference>
<evidence type="ECO:0000259" key="2">
    <source>
        <dbReference type="SMART" id="SM00903"/>
    </source>
</evidence>
<gene>
    <name evidence="3" type="ORF">DZF91_26645</name>
</gene>
<protein>
    <submittedName>
        <fullName evidence="3">Flavin reductase</fullName>
    </submittedName>
</protein>
<dbReference type="GO" id="GO:0010181">
    <property type="term" value="F:FMN binding"/>
    <property type="evidence" value="ECO:0007669"/>
    <property type="project" value="InterPro"/>
</dbReference>
<dbReference type="RefSeq" id="WP_117359924.1">
    <property type="nucleotide sequence ID" value="NZ_QURH01000748.1"/>
</dbReference>
<keyword evidence="4" id="KW-1185">Reference proteome</keyword>
<accession>A0A372JFK9</accession>
<dbReference type="PANTHER" id="PTHR30466:SF1">
    <property type="entry name" value="FMN REDUCTASE (NADH) RUTF"/>
    <property type="match status" value="1"/>
</dbReference>
<proteinExistence type="predicted"/>
<evidence type="ECO:0000256" key="1">
    <source>
        <dbReference type="ARBA" id="ARBA00023002"/>
    </source>
</evidence>
<dbReference type="OrthoDB" id="9792858at2"/>
<name>A0A372JFK9_9ACTN</name>
<dbReference type="SUPFAM" id="SSF50475">
    <property type="entry name" value="FMN-binding split barrel"/>
    <property type="match status" value="1"/>
</dbReference>
<keyword evidence="1" id="KW-0560">Oxidoreductase</keyword>
<dbReference type="Pfam" id="PF01613">
    <property type="entry name" value="Flavin_Reduct"/>
    <property type="match status" value="1"/>
</dbReference>
<dbReference type="Gene3D" id="2.30.110.10">
    <property type="entry name" value="Electron Transport, Fmn-binding Protein, Chain A"/>
    <property type="match status" value="1"/>
</dbReference>
<organism evidence="3 4">
    <name type="scientific">Actinomadura logoneensis</name>
    <dbReference type="NCBI Taxonomy" id="2293572"/>
    <lineage>
        <taxon>Bacteria</taxon>
        <taxon>Bacillati</taxon>
        <taxon>Actinomycetota</taxon>
        <taxon>Actinomycetes</taxon>
        <taxon>Streptosporangiales</taxon>
        <taxon>Thermomonosporaceae</taxon>
        <taxon>Actinomadura</taxon>
    </lineage>
</organism>
<feature type="domain" description="Flavin reductase like" evidence="2">
    <location>
        <begin position="24"/>
        <end position="170"/>
    </location>
</feature>
<dbReference type="PANTHER" id="PTHR30466">
    <property type="entry name" value="FLAVIN REDUCTASE"/>
    <property type="match status" value="1"/>
</dbReference>
<dbReference type="Proteomes" id="UP000261811">
    <property type="component" value="Unassembled WGS sequence"/>
</dbReference>
<sequence length="174" mass="18568">MSDPIATVVQSAEPATGERFRAMMGGFPSGVAVVTAIEPDGSARGMTCSSLCSVALDPPTLLVCLRAASPTLAAVLLRGVFAVNLLHEDARSTAELFASGDPERFHRVAWRAEGDAAGPHLLDDAHTVADCTIRMPLPVGDHTVVFGEVYRVTRRSERAPLLYGRRRYGAWPPA</sequence>
<dbReference type="GO" id="GO:0042602">
    <property type="term" value="F:riboflavin reductase (NADPH) activity"/>
    <property type="evidence" value="ECO:0007669"/>
    <property type="project" value="TreeGrafter"/>
</dbReference>
<evidence type="ECO:0000313" key="4">
    <source>
        <dbReference type="Proteomes" id="UP000261811"/>
    </source>
</evidence>
<evidence type="ECO:0000313" key="3">
    <source>
        <dbReference type="EMBL" id="RFU38634.1"/>
    </source>
</evidence>
<dbReference type="InterPro" id="IPR012349">
    <property type="entry name" value="Split_barrel_FMN-bd"/>
</dbReference>
<dbReference type="InterPro" id="IPR002563">
    <property type="entry name" value="Flavin_Rdtase-like_dom"/>
</dbReference>
<comment type="caution">
    <text evidence="3">The sequence shown here is derived from an EMBL/GenBank/DDBJ whole genome shotgun (WGS) entry which is preliminary data.</text>
</comment>
<reference evidence="3 4" key="1">
    <citation type="submission" date="2018-08" db="EMBL/GenBank/DDBJ databases">
        <title>Actinomadura jelena sp. nov., a novel Actinomycete isolated from soil in Chad.</title>
        <authorList>
            <person name="Shi L."/>
        </authorList>
    </citation>
    <scope>NUCLEOTIDE SEQUENCE [LARGE SCALE GENOMIC DNA]</scope>
    <source>
        <strain evidence="3 4">NEAU-G17</strain>
    </source>
</reference>